<dbReference type="Proteomes" id="UP000231279">
    <property type="component" value="Unassembled WGS sequence"/>
</dbReference>
<protein>
    <recommendedName>
        <fullName evidence="3">Retrotransposon gag protein</fullName>
    </recommendedName>
</protein>
<dbReference type="AlphaFoldDB" id="A0A2G9HRX7"/>
<keyword evidence="2" id="KW-1185">Reference proteome</keyword>
<accession>A0A2G9HRX7</accession>
<evidence type="ECO:0000313" key="2">
    <source>
        <dbReference type="Proteomes" id="UP000231279"/>
    </source>
</evidence>
<dbReference type="STRING" id="429701.A0A2G9HRX7"/>
<gene>
    <name evidence="1" type="ORF">CDL12_07045</name>
</gene>
<name>A0A2G9HRX7_9LAMI</name>
<evidence type="ECO:0008006" key="3">
    <source>
        <dbReference type="Google" id="ProtNLM"/>
    </source>
</evidence>
<comment type="caution">
    <text evidence="1">The sequence shown here is derived from an EMBL/GenBank/DDBJ whole genome shotgun (WGS) entry which is preliminary data.</text>
</comment>
<organism evidence="1 2">
    <name type="scientific">Handroanthus impetiginosus</name>
    <dbReference type="NCBI Taxonomy" id="429701"/>
    <lineage>
        <taxon>Eukaryota</taxon>
        <taxon>Viridiplantae</taxon>
        <taxon>Streptophyta</taxon>
        <taxon>Embryophyta</taxon>
        <taxon>Tracheophyta</taxon>
        <taxon>Spermatophyta</taxon>
        <taxon>Magnoliopsida</taxon>
        <taxon>eudicotyledons</taxon>
        <taxon>Gunneridae</taxon>
        <taxon>Pentapetalae</taxon>
        <taxon>asterids</taxon>
        <taxon>lamiids</taxon>
        <taxon>Lamiales</taxon>
        <taxon>Bignoniaceae</taxon>
        <taxon>Crescentiina</taxon>
        <taxon>Tabebuia alliance</taxon>
        <taxon>Handroanthus</taxon>
    </lineage>
</organism>
<dbReference type="CDD" id="cd00303">
    <property type="entry name" value="retropepsin_like"/>
    <property type="match status" value="1"/>
</dbReference>
<proteinExistence type="predicted"/>
<dbReference type="EMBL" id="NKXS01001147">
    <property type="protein sequence ID" value="PIN20262.1"/>
    <property type="molecule type" value="Genomic_DNA"/>
</dbReference>
<dbReference type="SUPFAM" id="SSF50630">
    <property type="entry name" value="Acid proteases"/>
    <property type="match status" value="1"/>
</dbReference>
<dbReference type="OrthoDB" id="912142at2759"/>
<dbReference type="PANTHER" id="PTHR33240">
    <property type="entry name" value="OS08G0508500 PROTEIN"/>
    <property type="match status" value="1"/>
</dbReference>
<reference evidence="2" key="1">
    <citation type="journal article" date="2018" name="Gigascience">
        <title>Genome assembly of the Pink Ipe (Handroanthus impetiginosus, Bignoniaceae), a highly valued, ecologically keystone Neotropical timber forest tree.</title>
        <authorList>
            <person name="Silva-Junior O.B."/>
            <person name="Grattapaglia D."/>
            <person name="Novaes E."/>
            <person name="Collevatti R.G."/>
        </authorList>
    </citation>
    <scope>NUCLEOTIDE SEQUENCE [LARGE SCALE GENOMIC DNA]</scope>
    <source>
        <strain evidence="2">cv. UFG-1</strain>
    </source>
</reference>
<evidence type="ECO:0000313" key="1">
    <source>
        <dbReference type="EMBL" id="PIN20262.1"/>
    </source>
</evidence>
<sequence>MQEKEYPFPDSDVLHIFEELLARKLIELPQPKRPEEVEKTNDPKYCKYHRVVSHPIEKCFVFKDKIMALAKEGKIVLDIEDVADANLVSVMVTQSTLKEILEHEVKRTYTISCEEESPHSVLCCTTITFSDEDLLLGSKPHNRPFFVSGFMQEQKVNRILIDGGSAVNIMPKSIMKRLGIPAEDLSRSRLTIQGFNQDGQKAIGMIRLDLMIGELKVSTLFHVIDARTSYHLLLGRPWLHENGVIPSTLHPCFKYVKDGVIVQVDADTKPFTHAKSYFADAKLYLDPDSIKKVLPLKILSNHPVEERRVELSKLAIMKVNREVQSPLPDNSSPSQPKALKIDNQQTMKKGLVMPITNIHSSGPSRPFVEEVYEEFKGVFDLKSYKFLEKSGFDFASPPNLGKLQPELTVKKIHGVVEKQQEYVKQPKVGLGYAPAKPIRIRITKKDKCTNVQHITAEDDTKDKEKQSDERVFVFDLLGTRTARPSVFERLGTPSQMPTFKNKLATRRCSVFARLGTVEKQAQKKQSDDEKISVAKVENKEQILHLTQPSQSKPQVLVITMGGPIKIKQCTVGNCNGVGKGTTNGEEVEIIVNSHYISSIE</sequence>
<dbReference type="PANTHER" id="PTHR33240:SF15">
    <property type="entry name" value="GAG-PRO-LIKE PROTEIN"/>
    <property type="match status" value="1"/>
</dbReference>
<dbReference type="InterPro" id="IPR021109">
    <property type="entry name" value="Peptidase_aspartic_dom_sf"/>
</dbReference>
<dbReference type="Gene3D" id="2.40.70.10">
    <property type="entry name" value="Acid Proteases"/>
    <property type="match status" value="1"/>
</dbReference>